<name>A0A645FYU0_9ZZZZ</name>
<gene>
    <name evidence="2" type="ORF">SDC9_166247</name>
</gene>
<evidence type="ECO:0000313" key="2">
    <source>
        <dbReference type="EMBL" id="MPN18882.1"/>
    </source>
</evidence>
<proteinExistence type="predicted"/>
<evidence type="ECO:0000256" key="1">
    <source>
        <dbReference type="SAM" id="MobiDB-lite"/>
    </source>
</evidence>
<protein>
    <submittedName>
        <fullName evidence="2">Uncharacterized protein</fullName>
    </submittedName>
</protein>
<dbReference type="EMBL" id="VSSQ01066305">
    <property type="protein sequence ID" value="MPN18882.1"/>
    <property type="molecule type" value="Genomic_DNA"/>
</dbReference>
<accession>A0A645FYU0</accession>
<feature type="region of interest" description="Disordered" evidence="1">
    <location>
        <begin position="75"/>
        <end position="94"/>
    </location>
</feature>
<reference evidence="2" key="1">
    <citation type="submission" date="2019-08" db="EMBL/GenBank/DDBJ databases">
        <authorList>
            <person name="Kucharzyk K."/>
            <person name="Murdoch R.W."/>
            <person name="Higgins S."/>
            <person name="Loffler F."/>
        </authorList>
    </citation>
    <scope>NUCLEOTIDE SEQUENCE</scope>
</reference>
<organism evidence="2">
    <name type="scientific">bioreactor metagenome</name>
    <dbReference type="NCBI Taxonomy" id="1076179"/>
    <lineage>
        <taxon>unclassified sequences</taxon>
        <taxon>metagenomes</taxon>
        <taxon>ecological metagenomes</taxon>
    </lineage>
</organism>
<dbReference type="AlphaFoldDB" id="A0A645FYU0"/>
<comment type="caution">
    <text evidence="2">The sequence shown here is derived from an EMBL/GenBank/DDBJ whole genome shotgun (WGS) entry which is preliminary data.</text>
</comment>
<sequence>MTPDEVRLLDNKYALLFIRGERPVMDEKFNILKHPNVSETADGSAGVYRHGEAASAIATLGFEITDDDSIEEIKEEDSSYELLSEEDVEEIYKE</sequence>